<comment type="caution">
    <text evidence="1">The sequence shown here is derived from an EMBL/GenBank/DDBJ whole genome shotgun (WGS) entry which is preliminary data.</text>
</comment>
<dbReference type="PANTHER" id="PTHR36392:SF1">
    <property type="entry name" value="TRANSMEMBRANE PROTEIN"/>
    <property type="match status" value="1"/>
</dbReference>
<reference evidence="1 2" key="1">
    <citation type="journal article" date="2019" name="Nat. Plants">
        <title>Genome sequencing of Musa balbisiana reveals subgenome evolution and function divergence in polyploid bananas.</title>
        <authorList>
            <person name="Yao X."/>
        </authorList>
    </citation>
    <scope>NUCLEOTIDE SEQUENCE [LARGE SCALE GENOMIC DNA]</scope>
    <source>
        <strain evidence="2">cv. DH-PKW</strain>
        <tissue evidence="1">Leaves</tissue>
    </source>
</reference>
<name>A0A4S8IWK4_MUSBA</name>
<dbReference type="AlphaFoldDB" id="A0A4S8IWK4"/>
<dbReference type="EMBL" id="PYDT01000008">
    <property type="protein sequence ID" value="THU52272.1"/>
    <property type="molecule type" value="Genomic_DNA"/>
</dbReference>
<organism evidence="1 2">
    <name type="scientific">Musa balbisiana</name>
    <name type="common">Banana</name>
    <dbReference type="NCBI Taxonomy" id="52838"/>
    <lineage>
        <taxon>Eukaryota</taxon>
        <taxon>Viridiplantae</taxon>
        <taxon>Streptophyta</taxon>
        <taxon>Embryophyta</taxon>
        <taxon>Tracheophyta</taxon>
        <taxon>Spermatophyta</taxon>
        <taxon>Magnoliopsida</taxon>
        <taxon>Liliopsida</taxon>
        <taxon>Zingiberales</taxon>
        <taxon>Musaceae</taxon>
        <taxon>Musa</taxon>
    </lineage>
</organism>
<gene>
    <name evidence="1" type="ORF">C4D60_Mb10t02230</name>
</gene>
<sequence>MGQPIKLTQDAASDAADDVAPGVHGVELGPRQHTLSGLRFCLLPSLLGTPEDAASDAADDVAPGVHGVELGPRQHTLSGLRFCLLPSLLGTPASDIAVCKVEIRSQIEFYVIEDAASDAPMTSLLVFMGLNLVLVNTLSPVYDFVASFPTGNAGGNDVERSVRLHLKRFLRRLRCSCQVLCSNSP</sequence>
<dbReference type="Proteomes" id="UP000317650">
    <property type="component" value="Chromosome 10"/>
</dbReference>
<protein>
    <submittedName>
        <fullName evidence="1">Uncharacterized protein</fullName>
    </submittedName>
</protein>
<keyword evidence="2" id="KW-1185">Reference proteome</keyword>
<evidence type="ECO:0000313" key="2">
    <source>
        <dbReference type="Proteomes" id="UP000317650"/>
    </source>
</evidence>
<accession>A0A4S8IWK4</accession>
<evidence type="ECO:0000313" key="1">
    <source>
        <dbReference type="EMBL" id="THU52272.1"/>
    </source>
</evidence>
<dbReference type="PANTHER" id="PTHR36392">
    <property type="entry name" value="TRANSMEMBRANE PROTEIN"/>
    <property type="match status" value="1"/>
</dbReference>
<proteinExistence type="predicted"/>